<dbReference type="PANTHER" id="PTHR13696:SF96">
    <property type="entry name" value="COBQ_COBB_MIND_PARA NUCLEOTIDE BINDING DOMAIN-CONTAINING PROTEIN"/>
    <property type="match status" value="1"/>
</dbReference>
<evidence type="ECO:0000313" key="3">
    <source>
        <dbReference type="Proteomes" id="UP000186002"/>
    </source>
</evidence>
<gene>
    <name evidence="2" type="ORF">SAMN05444272_3166</name>
</gene>
<protein>
    <submittedName>
        <fullName evidence="2">Chromosome partitioning protein</fullName>
    </submittedName>
</protein>
<name>A0A1M7LD20_9HYPH</name>
<dbReference type="AlphaFoldDB" id="A0A1M7LD20"/>
<evidence type="ECO:0000313" key="2">
    <source>
        <dbReference type="EMBL" id="SHM75947.1"/>
    </source>
</evidence>
<accession>A0A1M7LD20</accession>
<dbReference type="SUPFAM" id="SSF52540">
    <property type="entry name" value="P-loop containing nucleoside triphosphate hydrolases"/>
    <property type="match status" value="1"/>
</dbReference>
<dbReference type="OrthoDB" id="69313at2"/>
<evidence type="ECO:0000259" key="1">
    <source>
        <dbReference type="Pfam" id="PF01656"/>
    </source>
</evidence>
<organism evidence="2 3">
    <name type="scientific">Roseibium suaedae</name>
    <dbReference type="NCBI Taxonomy" id="735517"/>
    <lineage>
        <taxon>Bacteria</taxon>
        <taxon>Pseudomonadati</taxon>
        <taxon>Pseudomonadota</taxon>
        <taxon>Alphaproteobacteria</taxon>
        <taxon>Hyphomicrobiales</taxon>
        <taxon>Stappiaceae</taxon>
        <taxon>Roseibium</taxon>
    </lineage>
</organism>
<keyword evidence="3" id="KW-1185">Reference proteome</keyword>
<dbReference type="RefSeq" id="WP_073014268.1">
    <property type="nucleotide sequence ID" value="NZ_FRBW01000003.1"/>
</dbReference>
<sequence length="205" mass="22545">MKTILVVNSKGGAGKTTIATSLAAYFAGRGEDTGLADADRQKSSLSWLKRRDGSLPAIQRLDWSKETTAPAQELDYLIVDAPGGLRGERMKDLVGEADHVVVPVLPSVFDLDASLKFLTKLEELKRIRKGKACILVVANRVNRSASTLNSLEARLSEAGYPVLCRIADRIHYPREAEQGASIFDRREASVREIRSQWTPLLQALD</sequence>
<dbReference type="PANTHER" id="PTHR13696">
    <property type="entry name" value="P-LOOP CONTAINING NUCLEOSIDE TRIPHOSPHATE HYDROLASE"/>
    <property type="match status" value="1"/>
</dbReference>
<dbReference type="Gene3D" id="3.40.50.300">
    <property type="entry name" value="P-loop containing nucleotide triphosphate hydrolases"/>
    <property type="match status" value="1"/>
</dbReference>
<feature type="domain" description="CobQ/CobB/MinD/ParA nucleotide binding" evidence="1">
    <location>
        <begin position="4"/>
        <end position="180"/>
    </location>
</feature>
<dbReference type="STRING" id="735517.SAMN05444272_3166"/>
<dbReference type="InterPro" id="IPR050678">
    <property type="entry name" value="DNA_Partitioning_ATPase"/>
</dbReference>
<dbReference type="PIRSF" id="PIRSF009320">
    <property type="entry name" value="Nuc_binding_HP_1000"/>
    <property type="match status" value="1"/>
</dbReference>
<dbReference type="EMBL" id="FRBW01000003">
    <property type="protein sequence ID" value="SHM75947.1"/>
    <property type="molecule type" value="Genomic_DNA"/>
</dbReference>
<dbReference type="Pfam" id="PF01656">
    <property type="entry name" value="CbiA"/>
    <property type="match status" value="1"/>
</dbReference>
<reference evidence="2 3" key="1">
    <citation type="submission" date="2016-11" db="EMBL/GenBank/DDBJ databases">
        <authorList>
            <person name="Jaros S."/>
            <person name="Januszkiewicz K."/>
            <person name="Wedrychowicz H."/>
        </authorList>
    </citation>
    <scope>NUCLEOTIDE SEQUENCE [LARGE SCALE GENOMIC DNA]</scope>
    <source>
        <strain evidence="2 3">DSM 22153</strain>
    </source>
</reference>
<dbReference type="InterPro" id="IPR027417">
    <property type="entry name" value="P-loop_NTPase"/>
</dbReference>
<dbReference type="Proteomes" id="UP000186002">
    <property type="component" value="Unassembled WGS sequence"/>
</dbReference>
<dbReference type="CDD" id="cd02042">
    <property type="entry name" value="ParAB_family"/>
    <property type="match status" value="1"/>
</dbReference>
<proteinExistence type="predicted"/>
<dbReference type="InterPro" id="IPR002586">
    <property type="entry name" value="CobQ/CobB/MinD/ParA_Nub-bd_dom"/>
</dbReference>